<keyword evidence="2" id="KW-1185">Reference proteome</keyword>
<dbReference type="Proteomes" id="UP000308600">
    <property type="component" value="Unassembled WGS sequence"/>
</dbReference>
<organism evidence="1 2">
    <name type="scientific">Pluteus cervinus</name>
    <dbReference type="NCBI Taxonomy" id="181527"/>
    <lineage>
        <taxon>Eukaryota</taxon>
        <taxon>Fungi</taxon>
        <taxon>Dikarya</taxon>
        <taxon>Basidiomycota</taxon>
        <taxon>Agaricomycotina</taxon>
        <taxon>Agaricomycetes</taxon>
        <taxon>Agaricomycetidae</taxon>
        <taxon>Agaricales</taxon>
        <taxon>Pluteineae</taxon>
        <taxon>Pluteaceae</taxon>
        <taxon>Pluteus</taxon>
    </lineage>
</organism>
<sequence length="174" mass="20164">MQRDWPADKDSDIETQRDAFLSAINDWLAADIVKIWGIYRRGAGWEKWMQTDWDYYLTQSFNGIEIEREQMIWGDRRQVDFVIKVNGLKYIMELKCYIQDKSLQDWRAHLDEDIGKLVGNVQSPFNTYVKFGIGICFNVGFGDPGGNYHSKSMTAQGAGGQAINYKVHYRTFAV</sequence>
<evidence type="ECO:0000313" key="2">
    <source>
        <dbReference type="Proteomes" id="UP000308600"/>
    </source>
</evidence>
<gene>
    <name evidence="1" type="ORF">BDN72DRAFT_684704</name>
</gene>
<dbReference type="EMBL" id="ML208355">
    <property type="protein sequence ID" value="TFK68287.1"/>
    <property type="molecule type" value="Genomic_DNA"/>
</dbReference>
<protein>
    <submittedName>
        <fullName evidence="1">Uncharacterized protein</fullName>
    </submittedName>
</protein>
<accession>A0ACD3ATP2</accession>
<proteinExistence type="predicted"/>
<reference evidence="1 2" key="1">
    <citation type="journal article" date="2019" name="Nat. Ecol. Evol.">
        <title>Megaphylogeny resolves global patterns of mushroom evolution.</title>
        <authorList>
            <person name="Varga T."/>
            <person name="Krizsan K."/>
            <person name="Foldi C."/>
            <person name="Dima B."/>
            <person name="Sanchez-Garcia M."/>
            <person name="Sanchez-Ramirez S."/>
            <person name="Szollosi G.J."/>
            <person name="Szarkandi J.G."/>
            <person name="Papp V."/>
            <person name="Albert L."/>
            <person name="Andreopoulos W."/>
            <person name="Angelini C."/>
            <person name="Antonin V."/>
            <person name="Barry K.W."/>
            <person name="Bougher N.L."/>
            <person name="Buchanan P."/>
            <person name="Buyck B."/>
            <person name="Bense V."/>
            <person name="Catcheside P."/>
            <person name="Chovatia M."/>
            <person name="Cooper J."/>
            <person name="Damon W."/>
            <person name="Desjardin D."/>
            <person name="Finy P."/>
            <person name="Geml J."/>
            <person name="Haridas S."/>
            <person name="Hughes K."/>
            <person name="Justo A."/>
            <person name="Karasinski D."/>
            <person name="Kautmanova I."/>
            <person name="Kiss B."/>
            <person name="Kocsube S."/>
            <person name="Kotiranta H."/>
            <person name="LaButti K.M."/>
            <person name="Lechner B.E."/>
            <person name="Liimatainen K."/>
            <person name="Lipzen A."/>
            <person name="Lukacs Z."/>
            <person name="Mihaltcheva S."/>
            <person name="Morgado L.N."/>
            <person name="Niskanen T."/>
            <person name="Noordeloos M.E."/>
            <person name="Ohm R.A."/>
            <person name="Ortiz-Santana B."/>
            <person name="Ovrebo C."/>
            <person name="Racz N."/>
            <person name="Riley R."/>
            <person name="Savchenko A."/>
            <person name="Shiryaev A."/>
            <person name="Soop K."/>
            <person name="Spirin V."/>
            <person name="Szebenyi C."/>
            <person name="Tomsovsky M."/>
            <person name="Tulloss R.E."/>
            <person name="Uehling J."/>
            <person name="Grigoriev I.V."/>
            <person name="Vagvolgyi C."/>
            <person name="Papp T."/>
            <person name="Martin F.M."/>
            <person name="Miettinen O."/>
            <person name="Hibbett D.S."/>
            <person name="Nagy L.G."/>
        </authorList>
    </citation>
    <scope>NUCLEOTIDE SEQUENCE [LARGE SCALE GENOMIC DNA]</scope>
    <source>
        <strain evidence="1 2">NL-1719</strain>
    </source>
</reference>
<name>A0ACD3ATP2_9AGAR</name>
<evidence type="ECO:0000313" key="1">
    <source>
        <dbReference type="EMBL" id="TFK68287.1"/>
    </source>
</evidence>